<dbReference type="RefSeq" id="WP_209660420.1">
    <property type="nucleotide sequence ID" value="NZ_JAGGLI010000010.1"/>
</dbReference>
<feature type="transmembrane region" description="Helical" evidence="1">
    <location>
        <begin position="87"/>
        <end position="107"/>
    </location>
</feature>
<evidence type="ECO:0008006" key="4">
    <source>
        <dbReference type="Google" id="ProtNLM"/>
    </source>
</evidence>
<feature type="transmembrane region" description="Helical" evidence="1">
    <location>
        <begin position="154"/>
        <end position="175"/>
    </location>
</feature>
<protein>
    <recommendedName>
        <fullName evidence="4">Tryptophan-rich sensory protein</fullName>
    </recommendedName>
</protein>
<feature type="transmembrane region" description="Helical" evidence="1">
    <location>
        <begin position="210"/>
        <end position="228"/>
    </location>
</feature>
<dbReference type="EMBL" id="JAGGLI010000010">
    <property type="protein sequence ID" value="MBP2027379.1"/>
    <property type="molecule type" value="Genomic_DNA"/>
</dbReference>
<comment type="caution">
    <text evidence="2">The sequence shown here is derived from an EMBL/GenBank/DDBJ whole genome shotgun (WGS) entry which is preliminary data.</text>
</comment>
<dbReference type="Gene3D" id="1.20.1260.100">
    <property type="entry name" value="TspO/MBR protein"/>
    <property type="match status" value="1"/>
</dbReference>
<dbReference type="Proteomes" id="UP001314903">
    <property type="component" value="Unassembled WGS sequence"/>
</dbReference>
<keyword evidence="1" id="KW-1133">Transmembrane helix</keyword>
<name>A0ABS4KL75_9FIRM</name>
<keyword evidence="1" id="KW-0812">Transmembrane</keyword>
<gene>
    <name evidence="2" type="ORF">J2Z35_001173</name>
</gene>
<accession>A0ABS4KL75</accession>
<organism evidence="2 3">
    <name type="scientific">Acetoanaerobium pronyense</name>
    <dbReference type="NCBI Taxonomy" id="1482736"/>
    <lineage>
        <taxon>Bacteria</taxon>
        <taxon>Bacillati</taxon>
        <taxon>Bacillota</taxon>
        <taxon>Clostridia</taxon>
        <taxon>Peptostreptococcales</taxon>
        <taxon>Filifactoraceae</taxon>
        <taxon>Acetoanaerobium</taxon>
    </lineage>
</organism>
<reference evidence="2 3" key="1">
    <citation type="submission" date="2021-03" db="EMBL/GenBank/DDBJ databases">
        <title>Genomic Encyclopedia of Type Strains, Phase IV (KMG-IV): sequencing the most valuable type-strain genomes for metagenomic binning, comparative biology and taxonomic classification.</title>
        <authorList>
            <person name="Goeker M."/>
        </authorList>
    </citation>
    <scope>NUCLEOTIDE SEQUENCE [LARGE SCALE GENOMIC DNA]</scope>
    <source>
        <strain evidence="2 3">DSM 27512</strain>
    </source>
</reference>
<keyword evidence="1" id="KW-0472">Membrane</keyword>
<dbReference type="PANTHER" id="PTHR33802:SF1">
    <property type="entry name" value="XK-RELATED PROTEIN"/>
    <property type="match status" value="1"/>
</dbReference>
<feature type="transmembrane region" description="Helical" evidence="1">
    <location>
        <begin position="234"/>
        <end position="256"/>
    </location>
</feature>
<evidence type="ECO:0000313" key="3">
    <source>
        <dbReference type="Proteomes" id="UP001314903"/>
    </source>
</evidence>
<keyword evidence="3" id="KW-1185">Reference proteome</keyword>
<feature type="transmembrane region" description="Helical" evidence="1">
    <location>
        <begin position="49"/>
        <end position="75"/>
    </location>
</feature>
<evidence type="ECO:0000256" key="1">
    <source>
        <dbReference type="SAM" id="Phobius"/>
    </source>
</evidence>
<feature type="transmembrane region" description="Helical" evidence="1">
    <location>
        <begin position="12"/>
        <end position="29"/>
    </location>
</feature>
<sequence length="262" mass="29503">MQHYTREKRGIKVLNLIFFLIMIVLNGLANTTLIGGVSTEVISDRYKNLFTPAGITFAIWGVIYLALGYFVVFQLGKSSYGSKKKEALEKIGPLFIISCILNGSWLIAWGYDLIPLSLGIMFLLLITLYTIYFKIHSMKDYLYNDEKRAFIIPFSLYTAWITVAIIANLAAFFKYIEWGGFGLSETFWIIFSIIFATLVNLLFIYGKSDIFFGLVGVWALSGIAYARYEEGNVLPVGYVAVAGAVVILISILLNIIRNRKSN</sequence>
<evidence type="ECO:0000313" key="2">
    <source>
        <dbReference type="EMBL" id="MBP2027379.1"/>
    </source>
</evidence>
<feature type="transmembrane region" description="Helical" evidence="1">
    <location>
        <begin position="113"/>
        <end position="133"/>
    </location>
</feature>
<dbReference type="InterPro" id="IPR038330">
    <property type="entry name" value="TspO/MBR-related_sf"/>
</dbReference>
<dbReference type="PANTHER" id="PTHR33802">
    <property type="entry name" value="SI:CH211-161H7.5-RELATED"/>
    <property type="match status" value="1"/>
</dbReference>
<feature type="transmembrane region" description="Helical" evidence="1">
    <location>
        <begin position="187"/>
        <end position="205"/>
    </location>
</feature>
<proteinExistence type="predicted"/>